<dbReference type="RefSeq" id="WP_314511902.1">
    <property type="nucleotide sequence ID" value="NZ_JASJOU010000004.1"/>
</dbReference>
<dbReference type="Proteomes" id="UP001232063">
    <property type="component" value="Unassembled WGS sequence"/>
</dbReference>
<evidence type="ECO:0000313" key="3">
    <source>
        <dbReference type="Proteomes" id="UP001232063"/>
    </source>
</evidence>
<sequence length="313" mass="34033">MNLVGIETQGNPNHEFQYNGKEKQEEFGLNWSDYGARMYDAQLGRWHVPDPMTETQESWSTYHYVYDNPVLRTDPDGRCPDGDCPELSVAGFIESTVKDLAVTALVGIGDAIGTIANISEGNFSKGSVRAYRDDTGTIRFQNRQENSIGQSLANMGSDLLDVGNTAALLTSGGTSGSVTSGGLMLAKTGAKSTIANGIVQSTKKALHKNAKDAEGNFVIFRVDEFEGGPPLKIGKAKAEDIMVTSNTNRRMHTSVRKAKKEGYKDAVGSIIEDLGWTTSGKAVEREAKLVKEGRKNGNPLPLNKEKDKRYHPD</sequence>
<protein>
    <submittedName>
        <fullName evidence="2">RHS repeat-associated core domain-containing protein</fullName>
    </submittedName>
</protein>
<dbReference type="PANTHER" id="PTHR32305:SF15">
    <property type="entry name" value="PROTEIN RHSA-RELATED"/>
    <property type="match status" value="1"/>
</dbReference>
<dbReference type="InterPro" id="IPR050708">
    <property type="entry name" value="T6SS_VgrG/RHS"/>
</dbReference>
<organism evidence="2 3">
    <name type="scientific">Xanthocytophaga agilis</name>
    <dbReference type="NCBI Taxonomy" id="3048010"/>
    <lineage>
        <taxon>Bacteria</taxon>
        <taxon>Pseudomonadati</taxon>
        <taxon>Bacteroidota</taxon>
        <taxon>Cytophagia</taxon>
        <taxon>Cytophagales</taxon>
        <taxon>Rhodocytophagaceae</taxon>
        <taxon>Xanthocytophaga</taxon>
    </lineage>
</organism>
<feature type="region of interest" description="Disordered" evidence="1">
    <location>
        <begin position="289"/>
        <end position="313"/>
    </location>
</feature>
<dbReference type="PANTHER" id="PTHR32305">
    <property type="match status" value="1"/>
</dbReference>
<comment type="caution">
    <text evidence="2">The sequence shown here is derived from an EMBL/GenBank/DDBJ whole genome shotgun (WGS) entry which is preliminary data.</text>
</comment>
<feature type="compositionally biased region" description="Basic and acidic residues" evidence="1">
    <location>
        <begin position="303"/>
        <end position="313"/>
    </location>
</feature>
<dbReference type="NCBIfam" id="TIGR03696">
    <property type="entry name" value="Rhs_assc_core"/>
    <property type="match status" value="1"/>
</dbReference>
<evidence type="ECO:0000256" key="1">
    <source>
        <dbReference type="SAM" id="MobiDB-lite"/>
    </source>
</evidence>
<accession>A0AAE3R1I2</accession>
<gene>
    <name evidence="2" type="ORF">QNI22_15525</name>
</gene>
<reference evidence="2" key="1">
    <citation type="submission" date="2023-05" db="EMBL/GenBank/DDBJ databases">
        <authorList>
            <person name="Zhang X."/>
        </authorList>
    </citation>
    <scope>NUCLEOTIDE SEQUENCE</scope>
    <source>
        <strain evidence="2">BD1B2-1</strain>
    </source>
</reference>
<name>A0AAE3R1I2_9BACT</name>
<evidence type="ECO:0000313" key="2">
    <source>
        <dbReference type="EMBL" id="MDJ1502076.1"/>
    </source>
</evidence>
<dbReference type="EMBL" id="JASJOU010000004">
    <property type="protein sequence ID" value="MDJ1502076.1"/>
    <property type="molecule type" value="Genomic_DNA"/>
</dbReference>
<proteinExistence type="predicted"/>
<dbReference type="InterPro" id="IPR022385">
    <property type="entry name" value="Rhs_assc_core"/>
</dbReference>
<dbReference type="Gene3D" id="2.180.10.10">
    <property type="entry name" value="RHS repeat-associated core"/>
    <property type="match status" value="1"/>
</dbReference>
<keyword evidence="3" id="KW-1185">Reference proteome</keyword>
<dbReference type="AlphaFoldDB" id="A0AAE3R1I2"/>